<organism evidence="4">
    <name type="scientific">Rhizophora mucronata</name>
    <name type="common">Asiatic mangrove</name>
    <dbReference type="NCBI Taxonomy" id="61149"/>
    <lineage>
        <taxon>Eukaryota</taxon>
        <taxon>Viridiplantae</taxon>
        <taxon>Streptophyta</taxon>
        <taxon>Embryophyta</taxon>
        <taxon>Tracheophyta</taxon>
        <taxon>Spermatophyta</taxon>
        <taxon>Magnoliopsida</taxon>
        <taxon>eudicotyledons</taxon>
        <taxon>Gunneridae</taxon>
        <taxon>Pentapetalae</taxon>
        <taxon>rosids</taxon>
        <taxon>fabids</taxon>
        <taxon>Malpighiales</taxon>
        <taxon>Rhizophoraceae</taxon>
        <taxon>Rhizophora</taxon>
    </lineage>
</organism>
<dbReference type="SMART" id="SM00248">
    <property type="entry name" value="ANK"/>
    <property type="match status" value="5"/>
</dbReference>
<protein>
    <submittedName>
        <fullName evidence="4">Uncharacterized protein</fullName>
    </submittedName>
</protein>
<dbReference type="EMBL" id="GGEC01017969">
    <property type="protein sequence ID" value="MBW98452.1"/>
    <property type="molecule type" value="Transcribed_RNA"/>
</dbReference>
<dbReference type="EMBL" id="GGEC01017970">
    <property type="protein sequence ID" value="MBW98453.1"/>
    <property type="molecule type" value="Transcribed_RNA"/>
</dbReference>
<evidence type="ECO:0000256" key="1">
    <source>
        <dbReference type="ARBA" id="ARBA00022737"/>
    </source>
</evidence>
<dbReference type="PROSITE" id="PS50088">
    <property type="entry name" value="ANK_REPEAT"/>
    <property type="match status" value="3"/>
</dbReference>
<keyword evidence="1" id="KW-0677">Repeat</keyword>
<sequence length="328" mass="36395">MAVTGVKATFPGKYLFPSFSTDANFLIRGLSFDNHLFKRASSLGNGRFSFVLSKNCSKMATYCVVESRKELYSEADQGAWEDPDDGSDYDFDEDNEVKENDMDFESDWEPESDVVATASTVETSTTNCIEEELVREVEQLLGPEERAILQQNAAPNLDKISTAKWKPLHTLALSGQIRCMDKLIEGGLSIDSIDKDGCTALHKAVIGKKEAVISHLLRKGANPDVRDRDGASPLHYAVQVGAMQTVKLLIRYKVDVNVADIEGWTPLHIAVQSRNRDITKILLVNGADKTRRTKDGKTPLDLCLCYGKDFKSYDLAKLVKIVPANRDV</sequence>
<feature type="repeat" description="ANK" evidence="3">
    <location>
        <begin position="262"/>
        <end position="294"/>
    </location>
</feature>
<evidence type="ECO:0000256" key="3">
    <source>
        <dbReference type="PROSITE-ProRule" id="PRU00023"/>
    </source>
</evidence>
<reference evidence="4" key="1">
    <citation type="submission" date="2018-02" db="EMBL/GenBank/DDBJ databases">
        <title>Rhizophora mucronata_Transcriptome.</title>
        <authorList>
            <person name="Meera S.P."/>
            <person name="Sreeshan A."/>
            <person name="Augustine A."/>
        </authorList>
    </citation>
    <scope>NUCLEOTIDE SEQUENCE</scope>
    <source>
        <tissue evidence="4">Leaf</tissue>
    </source>
</reference>
<dbReference type="PANTHER" id="PTHR24171:SF8">
    <property type="entry name" value="BRCA1-ASSOCIATED RING DOMAIN PROTEIN 1"/>
    <property type="match status" value="1"/>
</dbReference>
<accession>A0A2P2JYB3</accession>
<dbReference type="GO" id="GO:0004842">
    <property type="term" value="F:ubiquitin-protein transferase activity"/>
    <property type="evidence" value="ECO:0007669"/>
    <property type="project" value="TreeGrafter"/>
</dbReference>
<keyword evidence="2 3" id="KW-0040">ANK repeat</keyword>
<name>A0A2P2JYB3_RHIMU</name>
<dbReference type="SUPFAM" id="SSF48403">
    <property type="entry name" value="Ankyrin repeat"/>
    <property type="match status" value="1"/>
</dbReference>
<dbReference type="PROSITE" id="PS50297">
    <property type="entry name" value="ANK_REP_REGION"/>
    <property type="match status" value="3"/>
</dbReference>
<evidence type="ECO:0000256" key="2">
    <source>
        <dbReference type="ARBA" id="ARBA00023043"/>
    </source>
</evidence>
<feature type="repeat" description="ANK" evidence="3">
    <location>
        <begin position="229"/>
        <end position="261"/>
    </location>
</feature>
<proteinExistence type="predicted"/>
<evidence type="ECO:0000313" key="4">
    <source>
        <dbReference type="EMBL" id="MBW98453.1"/>
    </source>
</evidence>
<dbReference type="PANTHER" id="PTHR24171">
    <property type="entry name" value="ANKYRIN REPEAT DOMAIN-CONTAINING PROTEIN 39-RELATED"/>
    <property type="match status" value="1"/>
</dbReference>
<dbReference type="InterPro" id="IPR002110">
    <property type="entry name" value="Ankyrin_rpt"/>
</dbReference>
<dbReference type="InterPro" id="IPR036770">
    <property type="entry name" value="Ankyrin_rpt-contain_sf"/>
</dbReference>
<feature type="repeat" description="ANK" evidence="3">
    <location>
        <begin position="196"/>
        <end position="228"/>
    </location>
</feature>
<dbReference type="GO" id="GO:0085020">
    <property type="term" value="P:protein K6-linked ubiquitination"/>
    <property type="evidence" value="ECO:0007669"/>
    <property type="project" value="TreeGrafter"/>
</dbReference>
<dbReference type="Gene3D" id="1.25.40.20">
    <property type="entry name" value="Ankyrin repeat-containing domain"/>
    <property type="match status" value="2"/>
</dbReference>
<dbReference type="Pfam" id="PF13637">
    <property type="entry name" value="Ank_4"/>
    <property type="match status" value="1"/>
</dbReference>
<dbReference type="Pfam" id="PF12796">
    <property type="entry name" value="Ank_2"/>
    <property type="match status" value="1"/>
</dbReference>
<dbReference type="AlphaFoldDB" id="A0A2P2JYB3"/>